<dbReference type="Proteomes" id="UP000005519">
    <property type="component" value="Unassembled WGS sequence"/>
</dbReference>
<dbReference type="EMBL" id="ACZR01000001">
    <property type="protein sequence ID" value="EEX51402.1"/>
    <property type="molecule type" value="Genomic_DNA"/>
</dbReference>
<reference evidence="2 3" key="1">
    <citation type="submission" date="2009-10" db="EMBL/GenBank/DDBJ databases">
        <authorList>
            <person name="Muzny D."/>
            <person name="Qin X."/>
            <person name="Deng J."/>
            <person name="Jiang H."/>
            <person name="Liu Y."/>
            <person name="Qu J."/>
            <person name="Song X.-Z."/>
            <person name="Zhang L."/>
            <person name="Thornton R."/>
            <person name="Coyle M."/>
            <person name="Francisco L."/>
            <person name="Jackson L."/>
            <person name="Javaid M."/>
            <person name="Korchina V."/>
            <person name="Kovar C."/>
            <person name="Mata R."/>
            <person name="Mathew T."/>
            <person name="Ngo R."/>
            <person name="Nguyen L."/>
            <person name="Nguyen N."/>
            <person name="Okwuonu G."/>
            <person name="Ongeri F."/>
            <person name="Pham C."/>
            <person name="Simmons D."/>
            <person name="Wilczek-Boney K."/>
            <person name="Hale W."/>
            <person name="Jakkamsetti A."/>
            <person name="Pham P."/>
            <person name="Ruth R."/>
            <person name="San Lucas F."/>
            <person name="Warren J."/>
            <person name="Zhang J."/>
            <person name="Zhao Z."/>
            <person name="Zhou C."/>
            <person name="Zhu D."/>
            <person name="Lee S."/>
            <person name="Bess C."/>
            <person name="Blankenburg K."/>
            <person name="Forbes L."/>
            <person name="Fu Q."/>
            <person name="Gubbala S."/>
            <person name="Hirani K."/>
            <person name="Jayaseelan J.C."/>
            <person name="Lara F."/>
            <person name="Munidasa M."/>
            <person name="Palculict T."/>
            <person name="Patil S."/>
            <person name="Pu L.-L."/>
            <person name="Saada N."/>
            <person name="Tang L."/>
            <person name="Weissenberger G."/>
            <person name="Zhu Y."/>
            <person name="Hemphill L."/>
            <person name="Shang Y."/>
            <person name="Youmans B."/>
            <person name="Ayvaz T."/>
            <person name="Ross M."/>
            <person name="Santibanez J."/>
            <person name="Aqrawi P."/>
            <person name="Gross S."/>
            <person name="Joshi V."/>
            <person name="Fowler G."/>
            <person name="Nazareth L."/>
            <person name="Reid J."/>
            <person name="Worley K."/>
            <person name="Petrosino J."/>
            <person name="Highlander S."/>
            <person name="Gibbs R."/>
        </authorList>
    </citation>
    <scope>NUCLEOTIDE SEQUENCE [LARGE SCALE GENOMIC DNA]</scope>
    <source>
        <strain evidence="2 3">ATCC 43325</strain>
    </source>
</reference>
<gene>
    <name evidence="2" type="ORF">HMPREF0621_0206</name>
</gene>
<dbReference type="RefSeq" id="WP_005765187.1">
    <property type="nucleotide sequence ID" value="NZ_GG704815.1"/>
</dbReference>
<name>C9PMI2_9PAST</name>
<keyword evidence="1" id="KW-0175">Coiled coil</keyword>
<evidence type="ECO:0000256" key="1">
    <source>
        <dbReference type="SAM" id="Coils"/>
    </source>
</evidence>
<organism evidence="2 3">
    <name type="scientific">Pasteurella dagmatis ATCC 43325</name>
    <dbReference type="NCBI Taxonomy" id="667128"/>
    <lineage>
        <taxon>Bacteria</taxon>
        <taxon>Pseudomonadati</taxon>
        <taxon>Pseudomonadota</taxon>
        <taxon>Gammaproteobacteria</taxon>
        <taxon>Pasteurellales</taxon>
        <taxon>Pasteurellaceae</taxon>
        <taxon>Pasteurella</taxon>
    </lineage>
</organism>
<dbReference type="STRING" id="667128.HMPREF0621_0206"/>
<evidence type="ECO:0000313" key="2">
    <source>
        <dbReference type="EMBL" id="EEX51402.1"/>
    </source>
</evidence>
<keyword evidence="3" id="KW-1185">Reference proteome</keyword>
<dbReference type="OrthoDB" id="10008780at2"/>
<comment type="caution">
    <text evidence="2">The sequence shown here is derived from an EMBL/GenBank/DDBJ whole genome shotgun (WGS) entry which is preliminary data.</text>
</comment>
<dbReference type="AlphaFoldDB" id="C9PMI2"/>
<feature type="coiled-coil region" evidence="1">
    <location>
        <begin position="28"/>
        <end position="142"/>
    </location>
</feature>
<sequence length="224" mass="25522">MTKIKRSYASIIRDEVGSKLTANQLEVLAALSKKEDDYELKVEALNQANVALVDKEKHLVEIEKALLDKTNLLQRAESKLLEREKDLVNIKAQLVDREKIVAQIRAELEVERFESQQQLAAFKNQLEHYHQVESELKGLKEKVKTSYSTKDVSDYLSQVISTFNESTASDNQYAKYVINNMDVDLKVRVYGDDKNSLRFTAPNVTETTEESLSSIKISIQAIPN</sequence>
<accession>C9PMI2</accession>
<protein>
    <submittedName>
        <fullName evidence="2">Uncharacterized protein</fullName>
    </submittedName>
</protein>
<evidence type="ECO:0000313" key="3">
    <source>
        <dbReference type="Proteomes" id="UP000005519"/>
    </source>
</evidence>
<dbReference type="HOGENOM" id="CLU_1234058_0_0_6"/>
<proteinExistence type="predicted"/>